<sequence length="305" mass="34732">MSDSIENRIKLYGLYKQSTEGDLRHIQPPITRPVGTTTADENAQRKFDAWKQQEGLSRTQAKRLYISFLISTMKIYGSGTMEARELLGELEYLWEQIKDVQSDGTVESDLGTGTGSVSRSVSYNYQKFGQQQQQQQQQHSRIPSTNLHSLNNSTLTGGGGGSITTAKSGLIGANNNNGGFLESYIHENSTETDGNTGIRYELREMNRQLLRVVHQLNQLARGDKTFAMDHNNSDTHDESDARNYKLFKTVMRFLSSGVCKIVYELAIFILMLKVYKFCKSLNFQKRERVWKVYLGYMEKVVDFLM</sequence>
<dbReference type="OrthoDB" id="346910at2759"/>
<organism evidence="5 6">
    <name type="scientific">Wickerhamomyces pijperi</name>
    <name type="common">Yeast</name>
    <name type="synonym">Pichia pijperi</name>
    <dbReference type="NCBI Taxonomy" id="599730"/>
    <lineage>
        <taxon>Eukaryota</taxon>
        <taxon>Fungi</taxon>
        <taxon>Dikarya</taxon>
        <taxon>Ascomycota</taxon>
        <taxon>Saccharomycotina</taxon>
        <taxon>Saccharomycetes</taxon>
        <taxon>Phaffomycetales</taxon>
        <taxon>Wickerhamomycetaceae</taxon>
        <taxon>Wickerhamomyces</taxon>
    </lineage>
</organism>
<dbReference type="PROSITE" id="PS51228">
    <property type="entry name" value="ACB_2"/>
    <property type="match status" value="1"/>
</dbReference>
<evidence type="ECO:0000313" key="5">
    <source>
        <dbReference type="EMBL" id="KAH3685562.1"/>
    </source>
</evidence>
<keyword evidence="6" id="KW-1185">Reference proteome</keyword>
<protein>
    <recommendedName>
        <fullName evidence="4">ACB domain-containing protein</fullName>
    </recommendedName>
</protein>
<evidence type="ECO:0000313" key="6">
    <source>
        <dbReference type="Proteomes" id="UP000774326"/>
    </source>
</evidence>
<dbReference type="PANTHER" id="PTHR23310">
    <property type="entry name" value="ACYL-COA-BINDING PROTEIN, ACBP"/>
    <property type="match status" value="1"/>
</dbReference>
<accession>A0A9P8Q731</accession>
<feature type="region of interest" description="Disordered" evidence="2">
    <location>
        <begin position="127"/>
        <end position="161"/>
    </location>
</feature>
<keyword evidence="1" id="KW-0446">Lipid-binding</keyword>
<keyword evidence="3" id="KW-0472">Membrane</keyword>
<reference evidence="5" key="2">
    <citation type="submission" date="2021-01" db="EMBL/GenBank/DDBJ databases">
        <authorList>
            <person name="Schikora-Tamarit M.A."/>
        </authorList>
    </citation>
    <scope>NUCLEOTIDE SEQUENCE</scope>
    <source>
        <strain evidence="5">CBS2887</strain>
    </source>
</reference>
<dbReference type="GO" id="GO:0000062">
    <property type="term" value="F:fatty-acyl-CoA binding"/>
    <property type="evidence" value="ECO:0007669"/>
    <property type="project" value="InterPro"/>
</dbReference>
<dbReference type="InterPro" id="IPR000582">
    <property type="entry name" value="Acyl-CoA-binding_protein"/>
</dbReference>
<dbReference type="Gene3D" id="1.20.80.10">
    <property type="match status" value="1"/>
</dbReference>
<dbReference type="Pfam" id="PF00887">
    <property type="entry name" value="ACBP"/>
    <property type="match status" value="1"/>
</dbReference>
<dbReference type="Proteomes" id="UP000774326">
    <property type="component" value="Unassembled WGS sequence"/>
</dbReference>
<feature type="transmembrane region" description="Helical" evidence="3">
    <location>
        <begin position="261"/>
        <end position="278"/>
    </location>
</feature>
<evidence type="ECO:0000256" key="3">
    <source>
        <dbReference type="SAM" id="Phobius"/>
    </source>
</evidence>
<keyword evidence="3" id="KW-1133">Transmembrane helix</keyword>
<gene>
    <name evidence="5" type="ORF">WICPIJ_003463</name>
</gene>
<reference evidence="5" key="1">
    <citation type="journal article" date="2021" name="Open Biol.">
        <title>Shared evolutionary footprints suggest mitochondrial oxidative damage underlies multiple complex I losses in fungi.</title>
        <authorList>
            <person name="Schikora-Tamarit M.A."/>
            <person name="Marcet-Houben M."/>
            <person name="Nosek J."/>
            <person name="Gabaldon T."/>
        </authorList>
    </citation>
    <scope>NUCLEOTIDE SEQUENCE</scope>
    <source>
        <strain evidence="5">CBS2887</strain>
    </source>
</reference>
<name>A0A9P8Q731_WICPI</name>
<dbReference type="InterPro" id="IPR035984">
    <property type="entry name" value="Acyl-CoA-binding_sf"/>
</dbReference>
<dbReference type="SUPFAM" id="SSF47027">
    <property type="entry name" value="Acyl-CoA binding protein"/>
    <property type="match status" value="1"/>
</dbReference>
<evidence type="ECO:0000256" key="2">
    <source>
        <dbReference type="SAM" id="MobiDB-lite"/>
    </source>
</evidence>
<proteinExistence type="predicted"/>
<dbReference type="AlphaFoldDB" id="A0A9P8Q731"/>
<comment type="caution">
    <text evidence="5">The sequence shown here is derived from an EMBL/GenBank/DDBJ whole genome shotgun (WGS) entry which is preliminary data.</text>
</comment>
<dbReference type="PANTHER" id="PTHR23310:SF133">
    <property type="entry name" value="COA BINDING PROTEIN, PUTATIVE (AFU_ORTHOLOGUE AFUA_1G12300)-RELATED"/>
    <property type="match status" value="1"/>
</dbReference>
<feature type="compositionally biased region" description="Polar residues" evidence="2">
    <location>
        <begin position="139"/>
        <end position="148"/>
    </location>
</feature>
<feature type="domain" description="ACB" evidence="4">
    <location>
        <begin position="1"/>
        <end position="78"/>
    </location>
</feature>
<evidence type="ECO:0000259" key="4">
    <source>
        <dbReference type="PROSITE" id="PS51228"/>
    </source>
</evidence>
<evidence type="ECO:0000256" key="1">
    <source>
        <dbReference type="ARBA" id="ARBA00023121"/>
    </source>
</evidence>
<dbReference type="InterPro" id="IPR014352">
    <property type="entry name" value="FERM/acyl-CoA-bd_prot_sf"/>
</dbReference>
<dbReference type="EMBL" id="JAEUBG010001914">
    <property type="protein sequence ID" value="KAH3685562.1"/>
    <property type="molecule type" value="Genomic_DNA"/>
</dbReference>
<dbReference type="GO" id="GO:0006631">
    <property type="term" value="P:fatty acid metabolic process"/>
    <property type="evidence" value="ECO:0007669"/>
    <property type="project" value="TreeGrafter"/>
</dbReference>
<keyword evidence="3" id="KW-0812">Transmembrane</keyword>